<dbReference type="KEGG" id="mcos:GM418_23360"/>
<evidence type="ECO:0000313" key="2">
    <source>
        <dbReference type="Proteomes" id="UP000428260"/>
    </source>
</evidence>
<dbReference type="AlphaFoldDB" id="A0A6I6K236"/>
<sequence>MTILFGILYSCPAGKRLPDYPVKGFDHLSPKEKFDFVDEIEKEELLSLLNYHYKCSKER</sequence>
<organism evidence="1 2">
    <name type="scientific">Maribellus comscasis</name>
    <dbReference type="NCBI Taxonomy" id="2681766"/>
    <lineage>
        <taxon>Bacteria</taxon>
        <taxon>Pseudomonadati</taxon>
        <taxon>Bacteroidota</taxon>
        <taxon>Bacteroidia</taxon>
        <taxon>Marinilabiliales</taxon>
        <taxon>Prolixibacteraceae</taxon>
        <taxon>Maribellus</taxon>
    </lineage>
</organism>
<proteinExistence type="predicted"/>
<keyword evidence="2" id="KW-1185">Reference proteome</keyword>
<protein>
    <submittedName>
        <fullName evidence="1">Uncharacterized protein</fullName>
    </submittedName>
</protein>
<accession>A0A6I6K236</accession>
<reference evidence="1 2" key="1">
    <citation type="submission" date="2019-11" db="EMBL/GenBank/DDBJ databases">
        <authorList>
            <person name="Zheng R.K."/>
            <person name="Sun C.M."/>
        </authorList>
    </citation>
    <scope>NUCLEOTIDE SEQUENCE [LARGE SCALE GENOMIC DNA]</scope>
    <source>
        <strain evidence="1 2">WC007</strain>
    </source>
</reference>
<gene>
    <name evidence="1" type="ORF">GM418_23360</name>
</gene>
<name>A0A6I6K236_9BACT</name>
<dbReference type="Proteomes" id="UP000428260">
    <property type="component" value="Chromosome"/>
</dbReference>
<evidence type="ECO:0000313" key="1">
    <source>
        <dbReference type="EMBL" id="QGY46492.1"/>
    </source>
</evidence>
<dbReference type="RefSeq" id="WP_158869623.1">
    <property type="nucleotide sequence ID" value="NZ_CP046401.1"/>
</dbReference>
<dbReference type="EMBL" id="CP046401">
    <property type="protein sequence ID" value="QGY46492.1"/>
    <property type="molecule type" value="Genomic_DNA"/>
</dbReference>